<evidence type="ECO:0000256" key="5">
    <source>
        <dbReference type="SAM" id="MobiDB-lite"/>
    </source>
</evidence>
<dbReference type="STRING" id="44941.A0A397U3W8"/>
<dbReference type="OrthoDB" id="342024at2759"/>
<keyword evidence="2" id="KW-0963">Cytoplasm</keyword>
<sequence length="111" mass="13385">MSRHRNIRKLNVAEIFEEEYEYEEEYGNENFEMTLKHKEQMEEGKIKVKSIIGQVEGITDKDIEETLWYYYFDTEKTINWLLDKAHKAQARKQKQSQKHTVSNNLQDNKAL</sequence>
<keyword evidence="4" id="KW-0648">Protein biosynthesis</keyword>
<feature type="region of interest" description="Disordered" evidence="5">
    <location>
        <begin position="90"/>
        <end position="111"/>
    </location>
</feature>
<gene>
    <name evidence="7" type="ORF">C2G38_687198</name>
</gene>
<keyword evidence="8" id="KW-1185">Reference proteome</keyword>
<evidence type="ECO:0000256" key="2">
    <source>
        <dbReference type="ARBA" id="ARBA00022490"/>
    </source>
</evidence>
<dbReference type="AlphaFoldDB" id="A0A397U3W8"/>
<dbReference type="GO" id="GO:0016787">
    <property type="term" value="F:hydrolase activity"/>
    <property type="evidence" value="ECO:0007669"/>
    <property type="project" value="UniProtKB-KW"/>
</dbReference>
<accession>A0A397U3W8</accession>
<dbReference type="Pfam" id="PF08938">
    <property type="entry name" value="HBS1_N"/>
    <property type="match status" value="1"/>
</dbReference>
<feature type="compositionally biased region" description="Polar residues" evidence="5">
    <location>
        <begin position="99"/>
        <end position="111"/>
    </location>
</feature>
<organism evidence="7 8">
    <name type="scientific">Gigaspora rosea</name>
    <dbReference type="NCBI Taxonomy" id="44941"/>
    <lineage>
        <taxon>Eukaryota</taxon>
        <taxon>Fungi</taxon>
        <taxon>Fungi incertae sedis</taxon>
        <taxon>Mucoromycota</taxon>
        <taxon>Glomeromycotina</taxon>
        <taxon>Glomeromycetes</taxon>
        <taxon>Diversisporales</taxon>
        <taxon>Gigasporaceae</taxon>
        <taxon>Gigaspora</taxon>
    </lineage>
</organism>
<keyword evidence="3" id="KW-0378">Hydrolase</keyword>
<evidence type="ECO:0000256" key="4">
    <source>
        <dbReference type="ARBA" id="ARBA00022917"/>
    </source>
</evidence>
<name>A0A397U3W8_9GLOM</name>
<comment type="subcellular location">
    <subcellularLocation>
        <location evidence="1">Cytoplasm</location>
    </subcellularLocation>
</comment>
<proteinExistence type="predicted"/>
<reference evidence="7 8" key="1">
    <citation type="submission" date="2018-06" db="EMBL/GenBank/DDBJ databases">
        <title>Comparative genomics reveals the genomic features of Rhizophagus irregularis, R. cerebriforme, R. diaphanum and Gigaspora rosea, and their symbiotic lifestyle signature.</title>
        <authorList>
            <person name="Morin E."/>
            <person name="San Clemente H."/>
            <person name="Chen E.C.H."/>
            <person name="De La Providencia I."/>
            <person name="Hainaut M."/>
            <person name="Kuo A."/>
            <person name="Kohler A."/>
            <person name="Murat C."/>
            <person name="Tang N."/>
            <person name="Roy S."/>
            <person name="Loubradou J."/>
            <person name="Henrissat B."/>
            <person name="Grigoriev I.V."/>
            <person name="Corradi N."/>
            <person name="Roux C."/>
            <person name="Martin F.M."/>
        </authorList>
    </citation>
    <scope>NUCLEOTIDE SEQUENCE [LARGE SCALE GENOMIC DNA]</scope>
    <source>
        <strain evidence="7 8">DAOM 194757</strain>
    </source>
</reference>
<evidence type="ECO:0000256" key="1">
    <source>
        <dbReference type="ARBA" id="ARBA00004496"/>
    </source>
</evidence>
<evidence type="ECO:0000313" key="7">
    <source>
        <dbReference type="EMBL" id="RIB04351.1"/>
    </source>
</evidence>
<dbReference type="EMBL" id="QKWP01002199">
    <property type="protein sequence ID" value="RIB04351.1"/>
    <property type="molecule type" value="Genomic_DNA"/>
</dbReference>
<protein>
    <recommendedName>
        <fullName evidence="6">HBS1-like protein N-terminal domain-containing protein</fullName>
    </recommendedName>
</protein>
<dbReference type="Proteomes" id="UP000266673">
    <property type="component" value="Unassembled WGS sequence"/>
</dbReference>
<evidence type="ECO:0000256" key="3">
    <source>
        <dbReference type="ARBA" id="ARBA00022801"/>
    </source>
</evidence>
<comment type="caution">
    <text evidence="7">The sequence shown here is derived from an EMBL/GenBank/DDBJ whole genome shotgun (WGS) entry which is preliminary data.</text>
</comment>
<dbReference type="InterPro" id="IPR015033">
    <property type="entry name" value="HBS1-like_N"/>
</dbReference>
<evidence type="ECO:0000259" key="6">
    <source>
        <dbReference type="Pfam" id="PF08938"/>
    </source>
</evidence>
<feature type="domain" description="HBS1-like protein N-terminal" evidence="6">
    <location>
        <begin position="19"/>
        <end position="89"/>
    </location>
</feature>
<dbReference type="GO" id="GO:0005737">
    <property type="term" value="C:cytoplasm"/>
    <property type="evidence" value="ECO:0007669"/>
    <property type="project" value="UniProtKB-SubCell"/>
</dbReference>
<dbReference type="GO" id="GO:0006412">
    <property type="term" value="P:translation"/>
    <property type="evidence" value="ECO:0007669"/>
    <property type="project" value="UniProtKB-KW"/>
</dbReference>
<evidence type="ECO:0000313" key="8">
    <source>
        <dbReference type="Proteomes" id="UP000266673"/>
    </source>
</evidence>